<dbReference type="InterPro" id="IPR050615">
    <property type="entry name" value="ATP-dep_DNA_Helicase"/>
</dbReference>
<name>A0A6C0H552_9ZZZZ</name>
<reference evidence="6" key="1">
    <citation type="journal article" date="2020" name="Nature">
        <title>Giant virus diversity and host interactions through global metagenomics.</title>
        <authorList>
            <person name="Schulz F."/>
            <person name="Roux S."/>
            <person name="Paez-Espino D."/>
            <person name="Jungbluth S."/>
            <person name="Walsh D.A."/>
            <person name="Denef V.J."/>
            <person name="McMahon K.D."/>
            <person name="Konstantinidis K.T."/>
            <person name="Eloe-Fadrosh E.A."/>
            <person name="Kyrpides N.C."/>
            <person name="Woyke T."/>
        </authorList>
    </citation>
    <scope>NUCLEOTIDE SEQUENCE</scope>
    <source>
        <strain evidence="6">GVMAG-M-3300023179-71</strain>
    </source>
</reference>
<proteinExistence type="predicted"/>
<organism evidence="6">
    <name type="scientific">viral metagenome</name>
    <dbReference type="NCBI Taxonomy" id="1070528"/>
    <lineage>
        <taxon>unclassified sequences</taxon>
        <taxon>metagenomes</taxon>
        <taxon>organismal metagenomes</taxon>
    </lineage>
</organism>
<dbReference type="PANTHER" id="PTHR11274:SF0">
    <property type="entry name" value="GENERAL TRANSCRIPTION AND DNA REPAIR FACTOR IIH HELICASE SUBUNIT XPB"/>
    <property type="match status" value="1"/>
</dbReference>
<dbReference type="GO" id="GO:0005524">
    <property type="term" value="F:ATP binding"/>
    <property type="evidence" value="ECO:0007669"/>
    <property type="project" value="UniProtKB-KW"/>
</dbReference>
<protein>
    <recommendedName>
        <fullName evidence="5">Helicase ATP-binding domain-containing protein</fullName>
    </recommendedName>
</protein>
<evidence type="ECO:0000259" key="5">
    <source>
        <dbReference type="PROSITE" id="PS51192"/>
    </source>
</evidence>
<dbReference type="GO" id="GO:0004386">
    <property type="term" value="F:helicase activity"/>
    <property type="evidence" value="ECO:0007669"/>
    <property type="project" value="UniProtKB-KW"/>
</dbReference>
<accession>A0A6C0H552</accession>
<keyword evidence="2" id="KW-0378">Hydrolase</keyword>
<dbReference type="GO" id="GO:0016787">
    <property type="term" value="F:hydrolase activity"/>
    <property type="evidence" value="ECO:0007669"/>
    <property type="project" value="UniProtKB-KW"/>
</dbReference>
<keyword evidence="4" id="KW-0067">ATP-binding</keyword>
<dbReference type="CDD" id="cd17926">
    <property type="entry name" value="DEXHc_RE"/>
    <property type="match status" value="1"/>
</dbReference>
<dbReference type="GO" id="GO:0003677">
    <property type="term" value="F:DNA binding"/>
    <property type="evidence" value="ECO:0007669"/>
    <property type="project" value="InterPro"/>
</dbReference>
<dbReference type="InterPro" id="IPR014001">
    <property type="entry name" value="Helicase_ATP-bd"/>
</dbReference>
<evidence type="ECO:0000256" key="1">
    <source>
        <dbReference type="ARBA" id="ARBA00022741"/>
    </source>
</evidence>
<dbReference type="Pfam" id="PF04851">
    <property type="entry name" value="ResIII"/>
    <property type="match status" value="1"/>
</dbReference>
<dbReference type="AlphaFoldDB" id="A0A6C0H552"/>
<evidence type="ECO:0000256" key="2">
    <source>
        <dbReference type="ARBA" id="ARBA00022801"/>
    </source>
</evidence>
<evidence type="ECO:0000313" key="6">
    <source>
        <dbReference type="EMBL" id="QHT75688.1"/>
    </source>
</evidence>
<keyword evidence="1" id="KW-0547">Nucleotide-binding</keyword>
<keyword evidence="3" id="KW-0347">Helicase</keyword>
<feature type="domain" description="Helicase ATP-binding" evidence="5">
    <location>
        <begin position="106"/>
        <end position="255"/>
    </location>
</feature>
<dbReference type="Pfam" id="PF00271">
    <property type="entry name" value="Helicase_C"/>
    <property type="match status" value="1"/>
</dbReference>
<sequence>MNNIILIMLNRYLCNRGYAILKSGLSEDEIKKIKSELTIIPYELNNKNPEKYYVYRESDKKIFVPKYYGIKKYGMIDNKMYRGDLINLKFNGELRENQKEPIEVYLELVKNGGGGLLELPCGFGKTSCSLYILSKLGRKTLIIVQKEFLMNQWIERINQFLPNARIGKIQGEKIDVENKDIVIGMLQSLSMKEYSEEIFKSFGMLIVDEVHHISSKIFSKALFKISPYYTLGLSATMNRNDGTSYVFKYFLGEVVYKLKNKEKRDVEVRCYEYKSKDVEFNKVETDFKGNPQYAKLLSKISGFKERNDFIIKIILQVFGEKEKEKEQMMVLAHNRNMLEYLHDELKKRGKSVGYYVGGMKENALKESEGKQIIIATYSMASEALDIKTLSILVMATPKTSIEQSVGRILRDKDSNPMVIDIVDSHWLYKNQWKKRLEYYKKEKYNIMKYGNGNGKITKYEEEENDDEIPMGEFLL</sequence>
<dbReference type="Gene3D" id="3.40.50.300">
    <property type="entry name" value="P-loop containing nucleotide triphosphate hydrolases"/>
    <property type="match status" value="2"/>
</dbReference>
<dbReference type="InterPro" id="IPR001650">
    <property type="entry name" value="Helicase_C-like"/>
</dbReference>
<evidence type="ECO:0000256" key="3">
    <source>
        <dbReference type="ARBA" id="ARBA00022806"/>
    </source>
</evidence>
<dbReference type="InterPro" id="IPR027417">
    <property type="entry name" value="P-loop_NTPase"/>
</dbReference>
<dbReference type="InterPro" id="IPR006935">
    <property type="entry name" value="Helicase/UvrB_N"/>
</dbReference>
<dbReference type="EMBL" id="MN739881">
    <property type="protein sequence ID" value="QHT75688.1"/>
    <property type="molecule type" value="Genomic_DNA"/>
</dbReference>
<evidence type="ECO:0000256" key="4">
    <source>
        <dbReference type="ARBA" id="ARBA00022840"/>
    </source>
</evidence>
<dbReference type="SMART" id="SM00487">
    <property type="entry name" value="DEXDc"/>
    <property type="match status" value="1"/>
</dbReference>
<dbReference type="PROSITE" id="PS51192">
    <property type="entry name" value="HELICASE_ATP_BIND_1"/>
    <property type="match status" value="1"/>
</dbReference>
<dbReference type="PANTHER" id="PTHR11274">
    <property type="entry name" value="RAD25/XP-B DNA REPAIR HELICASE"/>
    <property type="match status" value="1"/>
</dbReference>
<dbReference type="SUPFAM" id="SSF52540">
    <property type="entry name" value="P-loop containing nucleoside triphosphate hydrolases"/>
    <property type="match status" value="2"/>
</dbReference>